<accession>A0A518EKX3</accession>
<reference evidence="3 4" key="1">
    <citation type="submission" date="2019-02" db="EMBL/GenBank/DDBJ databases">
        <title>Deep-cultivation of Planctomycetes and their phenomic and genomic characterization uncovers novel biology.</title>
        <authorList>
            <person name="Wiegand S."/>
            <person name="Jogler M."/>
            <person name="Boedeker C."/>
            <person name="Pinto D."/>
            <person name="Vollmers J."/>
            <person name="Rivas-Marin E."/>
            <person name="Kohn T."/>
            <person name="Peeters S.H."/>
            <person name="Heuer A."/>
            <person name="Rast P."/>
            <person name="Oberbeckmann S."/>
            <person name="Bunk B."/>
            <person name="Jeske O."/>
            <person name="Meyerdierks A."/>
            <person name="Storesund J.E."/>
            <person name="Kallscheuer N."/>
            <person name="Luecker S."/>
            <person name="Lage O.M."/>
            <person name="Pohl T."/>
            <person name="Merkel B.J."/>
            <person name="Hornburger P."/>
            <person name="Mueller R.-W."/>
            <person name="Bruemmer F."/>
            <person name="Labrenz M."/>
            <person name="Spormann A.M."/>
            <person name="Op den Camp H."/>
            <person name="Overmann J."/>
            <person name="Amann R."/>
            <person name="Jetten M.S.M."/>
            <person name="Mascher T."/>
            <person name="Medema M.H."/>
            <person name="Devos D.P."/>
            <person name="Kaster A.-K."/>
            <person name="Ovreas L."/>
            <person name="Rohde M."/>
            <person name="Galperin M.Y."/>
            <person name="Jogler C."/>
        </authorList>
    </citation>
    <scope>NUCLEOTIDE SEQUENCE [LARGE SCALE GENOMIC DNA]</scope>
    <source>
        <strain evidence="3 4">Poly30</strain>
    </source>
</reference>
<feature type="signal peptide" evidence="2">
    <location>
        <begin position="1"/>
        <end position="22"/>
    </location>
</feature>
<protein>
    <recommendedName>
        <fullName evidence="5">Sorbosone dehydrogenase family protein</fullName>
    </recommendedName>
</protein>
<keyword evidence="2" id="KW-0732">Signal</keyword>
<evidence type="ECO:0008006" key="5">
    <source>
        <dbReference type="Google" id="ProtNLM"/>
    </source>
</evidence>
<proteinExistence type="predicted"/>
<dbReference type="Proteomes" id="UP000320390">
    <property type="component" value="Chromosome"/>
</dbReference>
<dbReference type="EMBL" id="CP036434">
    <property type="protein sequence ID" value="QDV04738.1"/>
    <property type="molecule type" value="Genomic_DNA"/>
</dbReference>
<dbReference type="AlphaFoldDB" id="A0A518EKX3"/>
<keyword evidence="4" id="KW-1185">Reference proteome</keyword>
<evidence type="ECO:0000256" key="2">
    <source>
        <dbReference type="SAM" id="SignalP"/>
    </source>
</evidence>
<evidence type="ECO:0000313" key="4">
    <source>
        <dbReference type="Proteomes" id="UP000320390"/>
    </source>
</evidence>
<organism evidence="3 4">
    <name type="scientific">Saltatorellus ferox</name>
    <dbReference type="NCBI Taxonomy" id="2528018"/>
    <lineage>
        <taxon>Bacteria</taxon>
        <taxon>Pseudomonadati</taxon>
        <taxon>Planctomycetota</taxon>
        <taxon>Planctomycetia</taxon>
        <taxon>Planctomycetia incertae sedis</taxon>
        <taxon>Saltatorellus</taxon>
    </lineage>
</organism>
<evidence type="ECO:0000313" key="3">
    <source>
        <dbReference type="EMBL" id="QDV04738.1"/>
    </source>
</evidence>
<feature type="chain" id="PRO_5022143699" description="Sorbosone dehydrogenase family protein" evidence="2">
    <location>
        <begin position="23"/>
        <end position="57"/>
    </location>
</feature>
<gene>
    <name evidence="3" type="ORF">Poly30_02310</name>
</gene>
<sequence precursor="true">MRSTVLASLGLLAFSLSGYWMQDDAAAPARDSAFAAPKAGPPPFIPGTHIGEWKGPN</sequence>
<evidence type="ECO:0000256" key="1">
    <source>
        <dbReference type="SAM" id="MobiDB-lite"/>
    </source>
</evidence>
<name>A0A518EKX3_9BACT</name>
<feature type="region of interest" description="Disordered" evidence="1">
    <location>
        <begin position="37"/>
        <end position="57"/>
    </location>
</feature>